<protein>
    <recommendedName>
        <fullName evidence="2">histidine kinase</fullName>
        <ecNumber evidence="2">2.7.13.3</ecNumber>
    </recommendedName>
</protein>
<dbReference type="InterPro" id="IPR025828">
    <property type="entry name" value="Put_sensor_dom"/>
</dbReference>
<evidence type="ECO:0000256" key="9">
    <source>
        <dbReference type="SAM" id="Phobius"/>
    </source>
</evidence>
<dbReference type="RefSeq" id="WP_184860877.1">
    <property type="nucleotide sequence ID" value="NZ_BAAAWY010000044.1"/>
</dbReference>
<dbReference type="SMART" id="SM00387">
    <property type="entry name" value="HATPase_c"/>
    <property type="match status" value="1"/>
</dbReference>
<dbReference type="Pfam" id="PF02518">
    <property type="entry name" value="HATPase_c"/>
    <property type="match status" value="1"/>
</dbReference>
<keyword evidence="8" id="KW-0902">Two-component regulatory system</keyword>
<dbReference type="AlphaFoldDB" id="A0A7W9NF49"/>
<dbReference type="Pfam" id="PF07730">
    <property type="entry name" value="HisKA_3"/>
    <property type="match status" value="1"/>
</dbReference>
<evidence type="ECO:0000256" key="3">
    <source>
        <dbReference type="ARBA" id="ARBA00022553"/>
    </source>
</evidence>
<dbReference type="PANTHER" id="PTHR24421">
    <property type="entry name" value="NITRATE/NITRITE SENSOR PROTEIN NARX-RELATED"/>
    <property type="match status" value="1"/>
</dbReference>
<dbReference type="PANTHER" id="PTHR24421:SF10">
    <property type="entry name" value="NITRATE_NITRITE SENSOR PROTEIN NARQ"/>
    <property type="match status" value="1"/>
</dbReference>
<evidence type="ECO:0000256" key="4">
    <source>
        <dbReference type="ARBA" id="ARBA00022679"/>
    </source>
</evidence>
<dbReference type="GO" id="GO:0000155">
    <property type="term" value="F:phosphorelay sensor kinase activity"/>
    <property type="evidence" value="ECO:0007669"/>
    <property type="project" value="InterPro"/>
</dbReference>
<dbReference type="GO" id="GO:0016020">
    <property type="term" value="C:membrane"/>
    <property type="evidence" value="ECO:0007669"/>
    <property type="project" value="InterPro"/>
</dbReference>
<dbReference type="InterPro" id="IPR036890">
    <property type="entry name" value="HATPase_C_sf"/>
</dbReference>
<proteinExistence type="predicted"/>
<comment type="caution">
    <text evidence="11">The sequence shown here is derived from an EMBL/GenBank/DDBJ whole genome shotgun (WGS) entry which is preliminary data.</text>
</comment>
<evidence type="ECO:0000313" key="11">
    <source>
        <dbReference type="EMBL" id="MBB5891037.1"/>
    </source>
</evidence>
<reference evidence="11 12" key="1">
    <citation type="submission" date="2020-08" db="EMBL/GenBank/DDBJ databases">
        <title>Sequencing the genomes of 1000 actinobacteria strains.</title>
        <authorList>
            <person name="Klenk H.-P."/>
        </authorList>
    </citation>
    <scope>NUCLEOTIDE SEQUENCE [LARGE SCALE GENOMIC DNA]</scope>
    <source>
        <strain evidence="11 12">DSM 43851</strain>
    </source>
</reference>
<name>A0A7W9NF49_9PSEU</name>
<evidence type="ECO:0000256" key="2">
    <source>
        <dbReference type="ARBA" id="ARBA00012438"/>
    </source>
</evidence>
<dbReference type="InterPro" id="IPR011712">
    <property type="entry name" value="Sig_transdc_His_kin_sub3_dim/P"/>
</dbReference>
<feature type="transmembrane region" description="Helical" evidence="9">
    <location>
        <begin position="158"/>
        <end position="182"/>
    </location>
</feature>
<accession>A0A7W9NF49</accession>
<dbReference type="SUPFAM" id="SSF55874">
    <property type="entry name" value="ATPase domain of HSP90 chaperone/DNA topoisomerase II/histidine kinase"/>
    <property type="match status" value="1"/>
</dbReference>
<evidence type="ECO:0000259" key="10">
    <source>
        <dbReference type="SMART" id="SM00387"/>
    </source>
</evidence>
<dbReference type="CDD" id="cd16917">
    <property type="entry name" value="HATPase_UhpB-NarQ-NarX-like"/>
    <property type="match status" value="1"/>
</dbReference>
<keyword evidence="9" id="KW-1133">Transmembrane helix</keyword>
<dbReference type="GO" id="GO:0005524">
    <property type="term" value="F:ATP binding"/>
    <property type="evidence" value="ECO:0007669"/>
    <property type="project" value="UniProtKB-KW"/>
</dbReference>
<dbReference type="InterPro" id="IPR050482">
    <property type="entry name" value="Sensor_HK_TwoCompSys"/>
</dbReference>
<feature type="transmembrane region" description="Helical" evidence="9">
    <location>
        <begin position="101"/>
        <end position="123"/>
    </location>
</feature>
<evidence type="ECO:0000313" key="12">
    <source>
        <dbReference type="Proteomes" id="UP000585638"/>
    </source>
</evidence>
<keyword evidence="9" id="KW-0812">Transmembrane</keyword>
<comment type="catalytic activity">
    <reaction evidence="1">
        <text>ATP + protein L-histidine = ADP + protein N-phospho-L-histidine.</text>
        <dbReference type="EC" id="2.7.13.3"/>
    </reaction>
</comment>
<dbReference type="Proteomes" id="UP000585638">
    <property type="component" value="Unassembled WGS sequence"/>
</dbReference>
<evidence type="ECO:0000256" key="5">
    <source>
        <dbReference type="ARBA" id="ARBA00022741"/>
    </source>
</evidence>
<keyword evidence="9" id="KW-0472">Membrane</keyword>
<keyword evidence="3" id="KW-0597">Phosphoprotein</keyword>
<keyword evidence="5" id="KW-0547">Nucleotide-binding</keyword>
<dbReference type="EMBL" id="JACHIR010000001">
    <property type="protein sequence ID" value="MBB5891037.1"/>
    <property type="molecule type" value="Genomic_DNA"/>
</dbReference>
<keyword evidence="4" id="KW-0808">Transferase</keyword>
<dbReference type="Pfam" id="PF13796">
    <property type="entry name" value="Sensor"/>
    <property type="match status" value="1"/>
</dbReference>
<dbReference type="Gene3D" id="1.20.5.1930">
    <property type="match status" value="1"/>
</dbReference>
<keyword evidence="6 11" id="KW-0418">Kinase</keyword>
<sequence length="410" mass="43217">MSTRYVVGRARAVLDALEHLAGGLGTGLFALAALAWLLATAALCLVGVGILLLPAALRMVRAVADRERGRLSRWGREIISPEPLPARPRDALAEPAVRRELGWLVGHATVGFLLGAAALTLPIDVLHDASFPLWWRLVPPGAATPAQGFFAVTDWPGAFLVFLIGIAALVITVVVLPPMAWLQAWPGIRLLSPDPDADLALRVAQLTATRAAALDAHAAELRRIERSLHDGTQNRLVAVTVLIGAAQRALTRDPAASKEILDRAQDAAEQALAELRGVVRSILPPVLADRSLPDALTALAAACPVSCRLDTDMPDRCAVSVEATAYFVVAEALTNVARHSQATAATVSLRRREDRLCVEITDDGAGGADEHGGSGLTGIRRRVEAHDGVFELTSPVGGPTVVTVSLPCGL</sequence>
<feature type="transmembrane region" description="Helical" evidence="9">
    <location>
        <begin position="28"/>
        <end position="53"/>
    </location>
</feature>
<keyword evidence="7" id="KW-0067">ATP-binding</keyword>
<keyword evidence="12" id="KW-1185">Reference proteome</keyword>
<dbReference type="Gene3D" id="3.30.565.10">
    <property type="entry name" value="Histidine kinase-like ATPase, C-terminal domain"/>
    <property type="match status" value="1"/>
</dbReference>
<dbReference type="InterPro" id="IPR003594">
    <property type="entry name" value="HATPase_dom"/>
</dbReference>
<dbReference type="GO" id="GO:0046983">
    <property type="term" value="F:protein dimerization activity"/>
    <property type="evidence" value="ECO:0007669"/>
    <property type="project" value="InterPro"/>
</dbReference>
<dbReference type="EC" id="2.7.13.3" evidence="2"/>
<organism evidence="11 12">
    <name type="scientific">Kutzneria kofuensis</name>
    <dbReference type="NCBI Taxonomy" id="103725"/>
    <lineage>
        <taxon>Bacteria</taxon>
        <taxon>Bacillati</taxon>
        <taxon>Actinomycetota</taxon>
        <taxon>Actinomycetes</taxon>
        <taxon>Pseudonocardiales</taxon>
        <taxon>Pseudonocardiaceae</taxon>
        <taxon>Kutzneria</taxon>
    </lineage>
</organism>
<evidence type="ECO:0000256" key="7">
    <source>
        <dbReference type="ARBA" id="ARBA00022840"/>
    </source>
</evidence>
<evidence type="ECO:0000256" key="8">
    <source>
        <dbReference type="ARBA" id="ARBA00023012"/>
    </source>
</evidence>
<evidence type="ECO:0000256" key="1">
    <source>
        <dbReference type="ARBA" id="ARBA00000085"/>
    </source>
</evidence>
<feature type="domain" description="Histidine kinase/HSP90-like ATPase" evidence="10">
    <location>
        <begin position="320"/>
        <end position="410"/>
    </location>
</feature>
<evidence type="ECO:0000256" key="6">
    <source>
        <dbReference type="ARBA" id="ARBA00022777"/>
    </source>
</evidence>
<gene>
    <name evidence="11" type="ORF">BJ998_002233</name>
</gene>